<protein>
    <submittedName>
        <fullName evidence="1">Uncharacterized protein</fullName>
    </submittedName>
</protein>
<evidence type="ECO:0000313" key="2">
    <source>
        <dbReference type="Proteomes" id="UP001367508"/>
    </source>
</evidence>
<evidence type="ECO:0000313" key="1">
    <source>
        <dbReference type="EMBL" id="KAK7349908.1"/>
    </source>
</evidence>
<comment type="caution">
    <text evidence="1">The sequence shown here is derived from an EMBL/GenBank/DDBJ whole genome shotgun (WGS) entry which is preliminary data.</text>
</comment>
<keyword evidence="2" id="KW-1185">Reference proteome</keyword>
<sequence length="149" mass="17108">MHLAYFDSPSHVHEEMSRLSHPSRESEVRLRGRQPYAVLITPNLLAKNGPPFVSKLSLGFLLLLRFRHRDINCDPLPDHTQLPTPYLGATQLETNTFGWVYPFEVLTPSSSLVYRYRNGFRRSLQQGVLTKGFMVSLSKRHRLLGTPSF</sequence>
<name>A0AAN9R0R8_CANGL</name>
<reference evidence="1 2" key="1">
    <citation type="submission" date="2024-01" db="EMBL/GenBank/DDBJ databases">
        <title>The genomes of 5 underutilized Papilionoideae crops provide insights into root nodulation and disease resistanc.</title>
        <authorList>
            <person name="Jiang F."/>
        </authorList>
    </citation>
    <scope>NUCLEOTIDE SEQUENCE [LARGE SCALE GENOMIC DNA]</scope>
    <source>
        <strain evidence="1">LVBAO_FW01</strain>
        <tissue evidence="1">Leaves</tissue>
    </source>
</reference>
<organism evidence="1 2">
    <name type="scientific">Canavalia gladiata</name>
    <name type="common">Sword bean</name>
    <name type="synonym">Dolichos gladiatus</name>
    <dbReference type="NCBI Taxonomy" id="3824"/>
    <lineage>
        <taxon>Eukaryota</taxon>
        <taxon>Viridiplantae</taxon>
        <taxon>Streptophyta</taxon>
        <taxon>Embryophyta</taxon>
        <taxon>Tracheophyta</taxon>
        <taxon>Spermatophyta</taxon>
        <taxon>Magnoliopsida</taxon>
        <taxon>eudicotyledons</taxon>
        <taxon>Gunneridae</taxon>
        <taxon>Pentapetalae</taxon>
        <taxon>rosids</taxon>
        <taxon>fabids</taxon>
        <taxon>Fabales</taxon>
        <taxon>Fabaceae</taxon>
        <taxon>Papilionoideae</taxon>
        <taxon>50 kb inversion clade</taxon>
        <taxon>NPAAA clade</taxon>
        <taxon>indigoferoid/millettioid clade</taxon>
        <taxon>Phaseoleae</taxon>
        <taxon>Canavalia</taxon>
    </lineage>
</organism>
<dbReference type="Proteomes" id="UP001367508">
    <property type="component" value="Unassembled WGS sequence"/>
</dbReference>
<accession>A0AAN9R0R8</accession>
<dbReference type="AlphaFoldDB" id="A0AAN9R0R8"/>
<proteinExistence type="predicted"/>
<dbReference type="EMBL" id="JAYMYQ010000002">
    <property type="protein sequence ID" value="KAK7349908.1"/>
    <property type="molecule type" value="Genomic_DNA"/>
</dbReference>
<gene>
    <name evidence="1" type="ORF">VNO77_07758</name>
</gene>